<evidence type="ECO:0000256" key="9">
    <source>
        <dbReference type="ARBA" id="ARBA00023242"/>
    </source>
</evidence>
<dbReference type="Gene3D" id="4.10.1000.40">
    <property type="match status" value="1"/>
</dbReference>
<keyword evidence="5 11" id="KW-0677">Repeat</keyword>
<evidence type="ECO:0000259" key="13">
    <source>
        <dbReference type="PROSITE" id="PS50103"/>
    </source>
</evidence>
<dbReference type="Ensembl" id="ENSTNIT00000019674.1">
    <property type="protein sequence ID" value="ENSTNIP00000019444.1"/>
    <property type="gene ID" value="ENSTNIG00000016348.1"/>
</dbReference>
<feature type="compositionally biased region" description="Low complexity" evidence="12">
    <location>
        <begin position="186"/>
        <end position="195"/>
    </location>
</feature>
<comment type="function">
    <text evidence="11">RNA-binding protein involved in the biogenesis of circular RNAs (circRNAs), which are produced by back-splicing circularization of pre-mRNAs. Acts by binding to both exon-intron boundary and 3'-UTR of pre-mRNAs to promote circRNA biogenesis through dimerization and the association with the spliceosome.</text>
</comment>
<dbReference type="Gene3D" id="4.10.1000.30">
    <property type="match status" value="1"/>
</dbReference>
<dbReference type="FunCoup" id="H3DG00">
    <property type="interactions" value="1028"/>
</dbReference>
<evidence type="ECO:0000256" key="4">
    <source>
        <dbReference type="ARBA" id="ARBA00022723"/>
    </source>
</evidence>
<feature type="domain" description="C3H1-type" evidence="13">
    <location>
        <begin position="570"/>
        <end position="594"/>
    </location>
</feature>
<sequence length="686" mass="75695">MEIGTEISKNIRAAIKSKLQELGAYIDEELPDYIMVMVANKKNSAQMADDLSLFLGPNTTKFTTWLQGVLEKLRTVARGPESLKHQLQSDTSAAGGKGRLSASEESRAYEPKSLTVSSSHSDRTEGRVSSSAHESSRRGAIDKGSSRLTSAVKPLMEPLSSEVVIDIKPDLDDDLITEEHVEITSHGRTRGSSSRPTAEIYRPGHSKYTPVSSADTPRSMEGPSHYRNQDGRSRSYRTGSSKQEELSRKRKAPVASSVVRVSRTLDEDSDDLDEDDAGYGGRGVSSRVSLPSKPERKPTLPPAKQANRNLILKAISEAQDSITKTTSFSSIPQRQTVPVAPRTRPTHRDEMGAAIQLVQEHLHSLAPQAYAPATLPQTRDPGMLLESRPQLEAAESSDGEAQNDYGVDGVGVKAETDDTRSFIMSRPKLQTSPPTTEQLQAKEEVYSAVPRIVQPRYTHAHQCGGGAPKFIVTLEGVPSQLGNLSDCEMELDDYRPDTKVTNVPHHMKKEPKVGIYPRLQEGATSSERCGEDVMDTEIMDDAVPSKKQKVVERCKFWPVCKSGDECLYHHPTTQCKTFPNCKFGDKCLFVHPNCKYDARCSKPDCPFTHVSRRSSAAALPRPAAQPAKATNVCRFFPECKKVDCQFYHPKACRFAAMCKRAGCTFYHPTTSVPPRHALKWTKAQSR</sequence>
<evidence type="ECO:0000256" key="2">
    <source>
        <dbReference type="ARBA" id="ARBA00008423"/>
    </source>
</evidence>
<dbReference type="GO" id="GO:0043488">
    <property type="term" value="P:regulation of mRNA stability"/>
    <property type="evidence" value="ECO:0007669"/>
    <property type="project" value="UniProtKB-UniRule"/>
</dbReference>
<feature type="region of interest" description="Disordered" evidence="12">
    <location>
        <begin position="391"/>
        <end position="411"/>
    </location>
</feature>
<dbReference type="Proteomes" id="UP000007303">
    <property type="component" value="Unassembled WGS sequence"/>
</dbReference>
<evidence type="ECO:0000256" key="5">
    <source>
        <dbReference type="ARBA" id="ARBA00022737"/>
    </source>
</evidence>
<evidence type="ECO:0000313" key="14">
    <source>
        <dbReference type="Ensembl" id="ENSTNIP00000019444.1"/>
    </source>
</evidence>
<dbReference type="FunFam" id="4.10.1000.30:FF:000001">
    <property type="entry name" value="Zinc finger CCCH domain-containing protein 14"/>
    <property type="match status" value="1"/>
</dbReference>
<evidence type="ECO:0000256" key="6">
    <source>
        <dbReference type="ARBA" id="ARBA00022771"/>
    </source>
</evidence>
<dbReference type="OMA" id="CPYTHVS"/>
<feature type="zinc finger region" description="C3H1-type" evidence="10">
    <location>
        <begin position="570"/>
        <end position="594"/>
    </location>
</feature>
<feature type="region of interest" description="Disordered" evidence="12">
    <location>
        <begin position="323"/>
        <end position="346"/>
    </location>
</feature>
<evidence type="ECO:0000256" key="1">
    <source>
        <dbReference type="ARBA" id="ARBA00004324"/>
    </source>
</evidence>
<reference evidence="14" key="2">
    <citation type="submission" date="2025-08" db="UniProtKB">
        <authorList>
            <consortium name="Ensembl"/>
        </authorList>
    </citation>
    <scope>IDENTIFICATION</scope>
</reference>
<keyword evidence="9 11" id="KW-0539">Nucleus</keyword>
<feature type="compositionally biased region" description="Acidic residues" evidence="12">
    <location>
        <begin position="267"/>
        <end position="277"/>
    </location>
</feature>
<feature type="region of interest" description="Disordered" evidence="12">
    <location>
        <begin position="81"/>
        <end position="149"/>
    </location>
</feature>
<dbReference type="InParanoid" id="H3DG00"/>
<dbReference type="HOGENOM" id="CLU_022605_0_0_1"/>
<dbReference type="InterPro" id="IPR000571">
    <property type="entry name" value="Znf_CCCH"/>
</dbReference>
<evidence type="ECO:0000256" key="3">
    <source>
        <dbReference type="ARBA" id="ARBA00015071"/>
    </source>
</evidence>
<protein>
    <recommendedName>
        <fullName evidence="3 11">Zinc finger CCCH domain-containing protein 14</fullName>
    </recommendedName>
</protein>
<reference evidence="15" key="1">
    <citation type="journal article" date="2004" name="Nature">
        <title>Genome duplication in the teleost fish Tetraodon nigroviridis reveals the early vertebrate proto-karyotype.</title>
        <authorList>
            <person name="Jaillon O."/>
            <person name="Aury J.-M."/>
            <person name="Brunet F."/>
            <person name="Petit J.-L."/>
            <person name="Stange-Thomann N."/>
            <person name="Mauceli E."/>
            <person name="Bouneau L."/>
            <person name="Fischer C."/>
            <person name="Ozouf-Costaz C."/>
            <person name="Bernot A."/>
            <person name="Nicaud S."/>
            <person name="Jaffe D."/>
            <person name="Fisher S."/>
            <person name="Lutfalla G."/>
            <person name="Dossat C."/>
            <person name="Segurens B."/>
            <person name="Dasilva C."/>
            <person name="Salanoubat M."/>
            <person name="Levy M."/>
            <person name="Boudet N."/>
            <person name="Castellano S."/>
            <person name="Anthouard V."/>
            <person name="Jubin C."/>
            <person name="Castelli V."/>
            <person name="Katinka M."/>
            <person name="Vacherie B."/>
            <person name="Biemont C."/>
            <person name="Skalli Z."/>
            <person name="Cattolico L."/>
            <person name="Poulain J."/>
            <person name="De Berardinis V."/>
            <person name="Cruaud C."/>
            <person name="Duprat S."/>
            <person name="Brottier P."/>
            <person name="Coutanceau J.-P."/>
            <person name="Gouzy J."/>
            <person name="Parra G."/>
            <person name="Lardier G."/>
            <person name="Chapple C."/>
            <person name="McKernan K.J."/>
            <person name="McEwan P."/>
            <person name="Bosak S."/>
            <person name="Kellis M."/>
            <person name="Volff J.-N."/>
            <person name="Guigo R."/>
            <person name="Zody M.C."/>
            <person name="Mesirov J."/>
            <person name="Lindblad-Toh K."/>
            <person name="Birren B."/>
            <person name="Nusbaum C."/>
            <person name="Kahn D."/>
            <person name="Robinson-Rechavi M."/>
            <person name="Laudet V."/>
            <person name="Schachter V."/>
            <person name="Quetier F."/>
            <person name="Saurin W."/>
            <person name="Scarpelli C."/>
            <person name="Wincker P."/>
            <person name="Lander E.S."/>
            <person name="Weissenbach J."/>
            <person name="Roest Crollius H."/>
        </authorList>
    </citation>
    <scope>NUCLEOTIDE SEQUENCE [LARGE SCALE GENOMIC DNA]</scope>
</reference>
<dbReference type="GO" id="GO:0016607">
    <property type="term" value="C:nuclear speck"/>
    <property type="evidence" value="ECO:0007669"/>
    <property type="project" value="UniProtKB-SubCell"/>
</dbReference>
<keyword evidence="15" id="KW-1185">Reference proteome</keyword>
<keyword evidence="6 10" id="KW-0863">Zinc-finger</keyword>
<dbReference type="PANTHER" id="PTHR14738">
    <property type="entry name" value="ZINC FINGER CCCH DOMAIN-CONTAINING PROTEIN 14"/>
    <property type="match status" value="1"/>
</dbReference>
<feature type="compositionally biased region" description="Polar residues" evidence="12">
    <location>
        <begin position="323"/>
        <end position="336"/>
    </location>
</feature>
<dbReference type="InterPro" id="IPR040366">
    <property type="entry name" value="Nab2/ZC3H14"/>
</dbReference>
<organism evidence="14 15">
    <name type="scientific">Tetraodon nigroviridis</name>
    <name type="common">Spotted green pufferfish</name>
    <name type="synonym">Chelonodon nigroviridis</name>
    <dbReference type="NCBI Taxonomy" id="99883"/>
    <lineage>
        <taxon>Eukaryota</taxon>
        <taxon>Metazoa</taxon>
        <taxon>Chordata</taxon>
        <taxon>Craniata</taxon>
        <taxon>Vertebrata</taxon>
        <taxon>Euteleostomi</taxon>
        <taxon>Actinopterygii</taxon>
        <taxon>Neopterygii</taxon>
        <taxon>Teleostei</taxon>
        <taxon>Neoteleostei</taxon>
        <taxon>Acanthomorphata</taxon>
        <taxon>Eupercaria</taxon>
        <taxon>Tetraodontiformes</taxon>
        <taxon>Tetradontoidea</taxon>
        <taxon>Tetraodontidae</taxon>
        <taxon>Tetraodon</taxon>
    </lineage>
</organism>
<evidence type="ECO:0000256" key="11">
    <source>
        <dbReference type="RuleBase" id="RU369058"/>
    </source>
</evidence>
<evidence type="ECO:0000256" key="7">
    <source>
        <dbReference type="ARBA" id="ARBA00022833"/>
    </source>
</evidence>
<dbReference type="GO" id="GO:0005737">
    <property type="term" value="C:cytoplasm"/>
    <property type="evidence" value="ECO:0007669"/>
    <property type="project" value="TreeGrafter"/>
</dbReference>
<dbReference type="PANTHER" id="PTHR14738:SF29">
    <property type="entry name" value="ZINC FINGER CCCH DOMAIN-CONTAINING PROTEIN 14"/>
    <property type="match status" value="1"/>
</dbReference>
<dbReference type="Pfam" id="PF14608">
    <property type="entry name" value="zf-CCCH_2"/>
    <property type="match status" value="5"/>
</dbReference>
<dbReference type="GO" id="GO:0008270">
    <property type="term" value="F:zinc ion binding"/>
    <property type="evidence" value="ECO:0007669"/>
    <property type="project" value="UniProtKB-KW"/>
</dbReference>
<dbReference type="STRING" id="99883.ENSTNIP00000019444"/>
<keyword evidence="8 11" id="KW-0694">RNA-binding</keyword>
<comment type="similarity">
    <text evidence="2 11">Belongs to the ZC3H14 family.</text>
</comment>
<name>H3DG00_TETNG</name>
<evidence type="ECO:0000256" key="12">
    <source>
        <dbReference type="SAM" id="MobiDB-lite"/>
    </source>
</evidence>
<dbReference type="AlphaFoldDB" id="H3DG00"/>
<proteinExistence type="inferred from homology"/>
<evidence type="ECO:0000256" key="8">
    <source>
        <dbReference type="ARBA" id="ARBA00022884"/>
    </source>
</evidence>
<reference evidence="14" key="3">
    <citation type="submission" date="2025-09" db="UniProtKB">
        <authorList>
            <consortium name="Ensembl"/>
        </authorList>
    </citation>
    <scope>IDENTIFICATION</scope>
</reference>
<keyword evidence="7 10" id="KW-0862">Zinc</keyword>
<dbReference type="SMART" id="SM00356">
    <property type="entry name" value="ZnF_C3H1"/>
    <property type="match status" value="3"/>
</dbReference>
<dbReference type="PROSITE" id="PS50103">
    <property type="entry name" value="ZF_C3H1"/>
    <property type="match status" value="1"/>
</dbReference>
<dbReference type="GeneTree" id="ENSGT00440000038430"/>
<accession>H3DG00</accession>
<evidence type="ECO:0000256" key="10">
    <source>
        <dbReference type="PROSITE-ProRule" id="PRU00723"/>
    </source>
</evidence>
<keyword evidence="4 10" id="KW-0479">Metal-binding</keyword>
<evidence type="ECO:0000313" key="15">
    <source>
        <dbReference type="Proteomes" id="UP000007303"/>
    </source>
</evidence>
<comment type="subcellular location">
    <subcellularLocation>
        <location evidence="1 11">Nucleus speckle</location>
    </subcellularLocation>
</comment>
<feature type="compositionally biased region" description="Basic and acidic residues" evidence="12">
    <location>
        <begin position="134"/>
        <end position="145"/>
    </location>
</feature>
<dbReference type="GO" id="GO:0008143">
    <property type="term" value="F:poly(A) binding"/>
    <property type="evidence" value="ECO:0007669"/>
    <property type="project" value="UniProtKB-UniRule"/>
</dbReference>
<dbReference type="FunFam" id="4.10.1000.40:FF:000006">
    <property type="entry name" value="Zinc finger CCCH domain-containing protein 14"/>
    <property type="match status" value="1"/>
</dbReference>
<feature type="region of interest" description="Disordered" evidence="12">
    <location>
        <begin position="181"/>
        <end position="307"/>
    </location>
</feature>